<evidence type="ECO:0000259" key="2">
    <source>
        <dbReference type="Pfam" id="PF21307"/>
    </source>
</evidence>
<dbReference type="GO" id="GO:0005975">
    <property type="term" value="P:carbohydrate metabolic process"/>
    <property type="evidence" value="ECO:0007669"/>
    <property type="project" value="InterPro"/>
</dbReference>
<proteinExistence type="predicted"/>
<dbReference type="SUPFAM" id="SSF48208">
    <property type="entry name" value="Six-hairpin glycosidases"/>
    <property type="match status" value="1"/>
</dbReference>
<sequence length="803" mass="91504">MIRNKKQDYVLAYKQPASTTYKGWEEEALPIGNGSLGAKIFGLIGAERIQFNEKSLWSGGPLPDSSDYQGGNLQDQYAFLAEIRQALEKRDYNTAKELAEHHLVGPKTSQYGTYLSFGDIHIEFSKQGKTLSQVTDYHRQLNISKALATTSYVYKGTKFEREAFASFPDDLLIQRFTKEGAETLDFTIELSLTHDLASDGKYEQEKSDYKECKLDIFDSHILMKGRVKDNDLQFASCLAWETDGDIRVWSNKVQISGASYANLFLAAKTDFAQNPASNYHKKIDLEQQVKDLVEIAKEKGYTQLKSRHIEDYQALFQRVQLDLGADVDTSTTDDLLKNYKPQEGQVLEELFFQYGRYLLISSSRDCPDALPANLQGVWNGVDNPPWNSDYHLNINLQMNYWPAYVTNLLETTFPVINYIDDLRVYGRLAAARYAGIVSREGEENGWLVHTQATPFGWTAPGWDYYWGWSPAANAWMMQTVYEAYSFYRDQDYLREKIYPMLRETVRFWNAFLHEDQQAQRWVSSPSYSPEHGPISIGNTYDQSLIWQLFHDFIQATQELGLDGDLLTEVKEKFDLLNPLQITQSGRIREWYEEEEQHFQNEKVEAQHRHASHLVGLYPGNLFSYKGQEYLEAARASLNDRGDGGTGWSKANKINLWARLGDGNRAHKLLAEQLKSSTLPNLWCSHPPFQIDGNFGASSGMAEMLLQSYTAYLVPLAALPDAWSTGSVSGLMARGHFEVSMSWEDKKLLQMTILSRSGGDLRVSYPGIEKSVIEMNQEKAKVKCIEKDCISVATAEGDLVQFYF</sequence>
<feature type="domain" description="Glycosyl hydrolase family 95 N-terminal" evidence="1">
    <location>
        <begin position="11"/>
        <end position="273"/>
    </location>
</feature>
<dbReference type="FunFam" id="1.50.10.10:FF:000045">
    <property type="entry name" value="Alpha-fucosidase A"/>
    <property type="match status" value="1"/>
</dbReference>
<dbReference type="InterPro" id="IPR049053">
    <property type="entry name" value="AFCA-like_C"/>
</dbReference>
<gene>
    <name evidence="4" type="ORF">SK608_0687</name>
</gene>
<dbReference type="AlphaFoldDB" id="A0A081QXC8"/>
<name>A0A081QXC8_STRMT</name>
<dbReference type="Pfam" id="PF22124">
    <property type="entry name" value="Glyco_hydro_95_cat"/>
    <property type="match status" value="1"/>
</dbReference>
<dbReference type="GO" id="GO:0004560">
    <property type="term" value="F:alpha-L-fucosidase activity"/>
    <property type="evidence" value="ECO:0007669"/>
    <property type="project" value="InterPro"/>
</dbReference>
<protein>
    <submittedName>
        <fullName evidence="4">Fibronectin type III domain protein</fullName>
    </submittedName>
</protein>
<dbReference type="Pfam" id="PF21307">
    <property type="entry name" value="Glyco_hydro_95_C"/>
    <property type="match status" value="1"/>
</dbReference>
<evidence type="ECO:0000313" key="5">
    <source>
        <dbReference type="Proteomes" id="UP000028022"/>
    </source>
</evidence>
<dbReference type="PIRSF" id="PIRSF007663">
    <property type="entry name" value="UCP007663"/>
    <property type="match status" value="1"/>
</dbReference>
<dbReference type="InterPro" id="IPR016518">
    <property type="entry name" value="Alpha-L-fucosidase"/>
</dbReference>
<dbReference type="PANTHER" id="PTHR31084:SF19">
    <property type="entry name" value="GLYCOSYL HYDROLASE FAMILY 95 N-TERMINAL DOMAIN-CONTAINING PROTEIN"/>
    <property type="match status" value="1"/>
</dbReference>
<comment type="caution">
    <text evidence="4">The sequence shown here is derived from an EMBL/GenBank/DDBJ whole genome shotgun (WGS) entry which is preliminary data.</text>
</comment>
<organism evidence="4 5">
    <name type="scientific">Streptococcus mitis</name>
    <dbReference type="NCBI Taxonomy" id="28037"/>
    <lineage>
        <taxon>Bacteria</taxon>
        <taxon>Bacillati</taxon>
        <taxon>Bacillota</taxon>
        <taxon>Bacilli</taxon>
        <taxon>Lactobacillales</taxon>
        <taxon>Streptococcaceae</taxon>
        <taxon>Streptococcus</taxon>
        <taxon>Streptococcus mitis group</taxon>
    </lineage>
</organism>
<reference evidence="4 5" key="1">
    <citation type="submission" date="2014-05" db="EMBL/GenBank/DDBJ databases">
        <authorList>
            <person name="Daugherty S.C."/>
            <person name="Tallon L.J."/>
            <person name="Sadzewicz L."/>
            <person name="Kilian M."/>
            <person name="Tettelin H."/>
        </authorList>
    </citation>
    <scope>NUCLEOTIDE SEQUENCE [LARGE SCALE GENOMIC DNA]</scope>
    <source>
        <strain evidence="4 5">SK608</strain>
    </source>
</reference>
<dbReference type="EMBL" id="JPFZ01000009">
    <property type="protein sequence ID" value="KEQ47601.1"/>
    <property type="molecule type" value="Genomic_DNA"/>
</dbReference>
<dbReference type="Gene3D" id="1.50.10.10">
    <property type="match status" value="1"/>
</dbReference>
<evidence type="ECO:0000313" key="4">
    <source>
        <dbReference type="EMBL" id="KEQ47601.1"/>
    </source>
</evidence>
<evidence type="ECO:0000259" key="1">
    <source>
        <dbReference type="Pfam" id="PF14498"/>
    </source>
</evidence>
<dbReference type="InterPro" id="IPR054363">
    <property type="entry name" value="GH95_cat"/>
</dbReference>
<evidence type="ECO:0000259" key="3">
    <source>
        <dbReference type="Pfam" id="PF22124"/>
    </source>
</evidence>
<dbReference type="Pfam" id="PF14498">
    <property type="entry name" value="Glyco_hyd_65N_2"/>
    <property type="match status" value="1"/>
</dbReference>
<feature type="domain" description="Glycosyl hydrolase family 95 catalytic" evidence="3">
    <location>
        <begin position="300"/>
        <end position="704"/>
    </location>
</feature>
<dbReference type="InterPro" id="IPR012341">
    <property type="entry name" value="6hp_glycosidase-like_sf"/>
</dbReference>
<dbReference type="PANTHER" id="PTHR31084">
    <property type="entry name" value="ALPHA-L-FUCOSIDASE 2"/>
    <property type="match status" value="1"/>
</dbReference>
<accession>A0A081QXC8</accession>
<dbReference type="InterPro" id="IPR008928">
    <property type="entry name" value="6-hairpin_glycosidase_sf"/>
</dbReference>
<feature type="domain" description="Alpha fucosidase A-like C-terminal" evidence="2">
    <location>
        <begin position="706"/>
        <end position="797"/>
    </location>
</feature>
<dbReference type="InterPro" id="IPR027414">
    <property type="entry name" value="GH95_N_dom"/>
</dbReference>
<dbReference type="Proteomes" id="UP000028022">
    <property type="component" value="Unassembled WGS sequence"/>
</dbReference>